<dbReference type="PANTHER" id="PTHR33309">
    <property type="entry name" value="KERATIN, ULTRA HIGH-SULFUR MATRIX PROTEIN-LIKE"/>
    <property type="match status" value="1"/>
</dbReference>
<dbReference type="PANTHER" id="PTHR33309:SF3">
    <property type="entry name" value="CCHC-TYPE DOMAIN-CONTAINING PROTEIN"/>
    <property type="match status" value="1"/>
</dbReference>
<evidence type="ECO:0000313" key="3">
    <source>
        <dbReference type="EMBL" id="KAJ4435206.1"/>
    </source>
</evidence>
<sequence>MARRKLDTLKRSKCTKRSTRERNKQKIRARWEQTTGNTAVSQVSPPTSQEIPATPSTSRPIEYNIEPTISNRLHHLANEATKDTPCEEANAPHIHNAGTNAAGSSLAQVREEIRKAYQELQQNNDIIDIGVSYDGSWQKRKKDLGKDSPEFYFWKESHKSKCKKNYEGSSSGMEVTAAEILWRRSVKCGFRYTTMLSDGDSKTFLHLQKAKIYESVELKKGRMHQPCGQDIKNIPVAGCQTTQAWWEETWESDRYSHYQTATVLQLTSNALLERCLEGRTQNCNECLHSMIWNRCPKNTFISKSKVDLAVASAVTEFNLGYRHMISNALLKGGMSLGGMLSKNRKSKGNQESEATPTVIISKVPLVAKQHKLGGKKPGSLTATVITKLQRYYSNAIRDNIKDLHAMKTAILATLYHCSSTDSKPNHSKCPIGLNTWCFFNKATALGISPGFHQKNIHTPLSIPVLQNIIPLYKRLTSNALLERCLEGRTQNCNECLHSMIWNRCPKNTFISKSKVDLAVASAVTEFNLGYRHMISNALLKGGMSLGGMLSKNRKSKGNQESEATPTVIISKVPLVS</sequence>
<evidence type="ECO:0000259" key="2">
    <source>
        <dbReference type="Pfam" id="PF20700"/>
    </source>
</evidence>
<dbReference type="InterPro" id="IPR049012">
    <property type="entry name" value="Mutator_transp_dom"/>
</dbReference>
<feature type="domain" description="Mutator-like transposase" evidence="2">
    <location>
        <begin position="370"/>
        <end position="437"/>
    </location>
</feature>
<comment type="caution">
    <text evidence="3">The sequence shown here is derived from an EMBL/GenBank/DDBJ whole genome shotgun (WGS) entry which is preliminary data.</text>
</comment>
<proteinExistence type="predicted"/>
<feature type="compositionally biased region" description="Basic and acidic residues" evidence="1">
    <location>
        <begin position="1"/>
        <end position="10"/>
    </location>
</feature>
<feature type="region of interest" description="Disordered" evidence="1">
    <location>
        <begin position="1"/>
        <end position="61"/>
    </location>
</feature>
<dbReference type="EMBL" id="JAJSOF020000025">
    <property type="protein sequence ID" value="KAJ4435206.1"/>
    <property type="molecule type" value="Genomic_DNA"/>
</dbReference>
<evidence type="ECO:0000313" key="4">
    <source>
        <dbReference type="Proteomes" id="UP001148838"/>
    </source>
</evidence>
<name>A0ABQ8SM03_PERAM</name>
<feature type="domain" description="Mutator-like transposase" evidence="2">
    <location>
        <begin position="157"/>
        <end position="220"/>
    </location>
</feature>
<accession>A0ABQ8SM03</accession>
<reference evidence="3 4" key="1">
    <citation type="journal article" date="2022" name="Allergy">
        <title>Genome assembly and annotation of Periplaneta americana reveal a comprehensive cockroach allergen profile.</title>
        <authorList>
            <person name="Wang L."/>
            <person name="Xiong Q."/>
            <person name="Saelim N."/>
            <person name="Wang L."/>
            <person name="Nong W."/>
            <person name="Wan A.T."/>
            <person name="Shi M."/>
            <person name="Liu X."/>
            <person name="Cao Q."/>
            <person name="Hui J.H.L."/>
            <person name="Sookrung N."/>
            <person name="Leung T.F."/>
            <person name="Tungtrongchitr A."/>
            <person name="Tsui S.K.W."/>
        </authorList>
    </citation>
    <scope>NUCLEOTIDE SEQUENCE [LARGE SCALE GENOMIC DNA]</scope>
    <source>
        <strain evidence="3">PWHHKU_190912</strain>
    </source>
</reference>
<keyword evidence="4" id="KW-1185">Reference proteome</keyword>
<dbReference type="Pfam" id="PF20700">
    <property type="entry name" value="Mutator"/>
    <property type="match status" value="2"/>
</dbReference>
<protein>
    <recommendedName>
        <fullName evidence="2">Mutator-like transposase domain-containing protein</fullName>
    </recommendedName>
</protein>
<evidence type="ECO:0000256" key="1">
    <source>
        <dbReference type="SAM" id="MobiDB-lite"/>
    </source>
</evidence>
<organism evidence="3 4">
    <name type="scientific">Periplaneta americana</name>
    <name type="common">American cockroach</name>
    <name type="synonym">Blatta americana</name>
    <dbReference type="NCBI Taxonomy" id="6978"/>
    <lineage>
        <taxon>Eukaryota</taxon>
        <taxon>Metazoa</taxon>
        <taxon>Ecdysozoa</taxon>
        <taxon>Arthropoda</taxon>
        <taxon>Hexapoda</taxon>
        <taxon>Insecta</taxon>
        <taxon>Pterygota</taxon>
        <taxon>Neoptera</taxon>
        <taxon>Polyneoptera</taxon>
        <taxon>Dictyoptera</taxon>
        <taxon>Blattodea</taxon>
        <taxon>Blattoidea</taxon>
        <taxon>Blattidae</taxon>
        <taxon>Blattinae</taxon>
        <taxon>Periplaneta</taxon>
    </lineage>
</organism>
<gene>
    <name evidence="3" type="ORF">ANN_23783</name>
</gene>
<feature type="compositionally biased region" description="Polar residues" evidence="1">
    <location>
        <begin position="32"/>
        <end position="59"/>
    </location>
</feature>
<dbReference type="Proteomes" id="UP001148838">
    <property type="component" value="Unassembled WGS sequence"/>
</dbReference>